<dbReference type="OrthoDB" id="5046242at2759"/>
<feature type="chain" id="PRO_5037571111" description="Amine oxidase" evidence="5">
    <location>
        <begin position="24"/>
        <end position="507"/>
    </location>
</feature>
<organism evidence="7 8">
    <name type="scientific">Patiria miniata</name>
    <name type="common">Bat star</name>
    <name type="synonym">Asterina miniata</name>
    <dbReference type="NCBI Taxonomy" id="46514"/>
    <lineage>
        <taxon>Eukaryota</taxon>
        <taxon>Metazoa</taxon>
        <taxon>Echinodermata</taxon>
        <taxon>Eleutherozoa</taxon>
        <taxon>Asterozoa</taxon>
        <taxon>Asteroidea</taxon>
        <taxon>Valvatacea</taxon>
        <taxon>Valvatida</taxon>
        <taxon>Asterinidae</taxon>
        <taxon>Patiria</taxon>
    </lineage>
</organism>
<accession>A0A913ZPM7</accession>
<dbReference type="InterPro" id="IPR001613">
    <property type="entry name" value="Flavin_amine_oxidase"/>
</dbReference>
<feature type="binding site" evidence="3">
    <location>
        <position position="240"/>
    </location>
    <ligand>
        <name>FAD</name>
        <dbReference type="ChEBI" id="CHEBI:57692"/>
    </ligand>
</feature>
<sequence length="507" mass="55996">MAVRARVALLLAILGVLACPVRGADYSDNEARVLILGGGAAGLQAARTLHDAGVDDFIIIEAADRVGGRVANTQFANMNVELGPTWALPEVSRTVDLVRQLNLSHRASDYDSLVFRADNGADVTDQTDPLYEVFGPAKEKLGLLRDQMKADSDIPDMSQRSALRVGGWIPDTALHRAIEWFDFDITFGDTPETTSTKETEFIGEEYWMTDARGLKEIFGAVAGFLDAPEYANHTRLNQDVASIDYQNDISVVVTTRDGTRYIGEYVLVTFSLGVLQHDLVDFVPDLPEWKDVEINKFQMTAYTLVYLSFPSKFWGDEEWILHPSDRRGYYPGFFNFQAAGFYPNGTPLLLALITGDEARRVEAQPSADTKAEIEAVLRGMYGDAIPQADGILVTDWNQNPYTKGAFSNFPVEVTTECFDKLQSRVHRVFFGGEATSYGYFGTVDGGLRSGEREADKILECMEDFKACPIAVTQSLECEEAGSSANGLRLNAFLANIMLGLILIMLYV</sequence>
<dbReference type="EC" id="1.4.3.-" evidence="4"/>
<proteinExistence type="inferred from homology"/>
<evidence type="ECO:0000313" key="7">
    <source>
        <dbReference type="EnsemblMetazoa" id="XP_038053677.1"/>
    </source>
</evidence>
<feature type="signal peptide" evidence="5">
    <location>
        <begin position="1"/>
        <end position="23"/>
    </location>
</feature>
<evidence type="ECO:0000256" key="2">
    <source>
        <dbReference type="ARBA" id="ARBA00023002"/>
    </source>
</evidence>
<dbReference type="RefSeq" id="XP_038053677.1">
    <property type="nucleotide sequence ID" value="XM_038197749.1"/>
</dbReference>
<dbReference type="PRINTS" id="PR00757">
    <property type="entry name" value="AMINEOXDASEF"/>
</dbReference>
<evidence type="ECO:0000256" key="1">
    <source>
        <dbReference type="ARBA" id="ARBA00001974"/>
    </source>
</evidence>
<dbReference type="PROSITE" id="PS51257">
    <property type="entry name" value="PROKAR_LIPOPROTEIN"/>
    <property type="match status" value="1"/>
</dbReference>
<dbReference type="SUPFAM" id="SSF51905">
    <property type="entry name" value="FAD/NAD(P)-binding domain"/>
    <property type="match status" value="1"/>
</dbReference>
<keyword evidence="4" id="KW-0285">Flavoprotein</keyword>
<dbReference type="GeneID" id="119726131"/>
<dbReference type="AlphaFoldDB" id="A0A913ZPM7"/>
<dbReference type="Gene3D" id="3.90.660.10">
    <property type="match status" value="1"/>
</dbReference>
<dbReference type="InterPro" id="IPR050281">
    <property type="entry name" value="Flavin_monoamine_oxidase"/>
</dbReference>
<evidence type="ECO:0000256" key="4">
    <source>
        <dbReference type="RuleBase" id="RU362067"/>
    </source>
</evidence>
<evidence type="ECO:0000256" key="5">
    <source>
        <dbReference type="SAM" id="SignalP"/>
    </source>
</evidence>
<dbReference type="SUPFAM" id="SSF54373">
    <property type="entry name" value="FAD-linked reductases, C-terminal domain"/>
    <property type="match status" value="1"/>
</dbReference>
<dbReference type="Proteomes" id="UP000887568">
    <property type="component" value="Unplaced"/>
</dbReference>
<comment type="cofactor">
    <cofactor evidence="1 4">
        <name>FAD</name>
        <dbReference type="ChEBI" id="CHEBI:57692"/>
    </cofactor>
</comment>
<keyword evidence="8" id="KW-1185">Reference proteome</keyword>
<reference evidence="7" key="1">
    <citation type="submission" date="2022-11" db="UniProtKB">
        <authorList>
            <consortium name="EnsemblMetazoa"/>
        </authorList>
    </citation>
    <scope>IDENTIFICATION</scope>
</reference>
<dbReference type="OMA" id="DISIMAM"/>
<keyword evidence="4" id="KW-0274">FAD</keyword>
<dbReference type="Pfam" id="PF01593">
    <property type="entry name" value="Amino_oxidase"/>
    <property type="match status" value="1"/>
</dbReference>
<dbReference type="InterPro" id="IPR002937">
    <property type="entry name" value="Amino_oxidase"/>
</dbReference>
<keyword evidence="5" id="KW-0732">Signal</keyword>
<dbReference type="EnsemblMetazoa" id="XM_038197749.1">
    <property type="protein sequence ID" value="XP_038053677.1"/>
    <property type="gene ID" value="LOC119726131"/>
</dbReference>
<evidence type="ECO:0000259" key="6">
    <source>
        <dbReference type="Pfam" id="PF01593"/>
    </source>
</evidence>
<dbReference type="InterPro" id="IPR036188">
    <property type="entry name" value="FAD/NAD-bd_sf"/>
</dbReference>
<keyword evidence="2 4" id="KW-0560">Oxidoreductase</keyword>
<comment type="similarity">
    <text evidence="4">Belongs to the flavin monoamine oxidase family.</text>
</comment>
<protein>
    <recommendedName>
        <fullName evidence="4">Amine oxidase</fullName>
        <ecNumber evidence="4">1.4.3.-</ecNumber>
    </recommendedName>
</protein>
<evidence type="ECO:0000313" key="8">
    <source>
        <dbReference type="Proteomes" id="UP000887568"/>
    </source>
</evidence>
<dbReference type="Gene3D" id="3.50.50.60">
    <property type="entry name" value="FAD/NAD(P)-binding domain"/>
    <property type="match status" value="1"/>
</dbReference>
<dbReference type="PANTHER" id="PTHR10742:SF313">
    <property type="entry name" value="AMINE OXIDASE"/>
    <property type="match status" value="1"/>
</dbReference>
<dbReference type="GO" id="GO:0008131">
    <property type="term" value="F:primary methylamine oxidase activity"/>
    <property type="evidence" value="ECO:0007669"/>
    <property type="project" value="UniProtKB-ARBA"/>
</dbReference>
<name>A0A913ZPM7_PATMI</name>
<dbReference type="PANTHER" id="PTHR10742">
    <property type="entry name" value="FLAVIN MONOAMINE OXIDASE"/>
    <property type="match status" value="1"/>
</dbReference>
<feature type="binding site" evidence="3">
    <location>
        <begin position="61"/>
        <end position="62"/>
    </location>
    <ligand>
        <name>FAD</name>
        <dbReference type="ChEBI" id="CHEBI:57692"/>
    </ligand>
</feature>
<evidence type="ECO:0000256" key="3">
    <source>
        <dbReference type="PIRSR" id="PIRSR601613-1"/>
    </source>
</evidence>
<dbReference type="GO" id="GO:0006598">
    <property type="term" value="P:polyamine catabolic process"/>
    <property type="evidence" value="ECO:0007669"/>
    <property type="project" value="TreeGrafter"/>
</dbReference>
<feature type="domain" description="Amine oxidase" evidence="6">
    <location>
        <begin position="41"/>
        <end position="458"/>
    </location>
</feature>